<dbReference type="EMBL" id="AP023213">
    <property type="protein sequence ID" value="BCG46053.1"/>
    <property type="molecule type" value="Genomic_DNA"/>
</dbReference>
<sequence>MALTGNSGSGKSTLLLALAGLLQEGSLDGSVSLFIASDAAAMRREVGIVFQNPEAQMLCDTVAEEVAFGPENLCLPPDEVALRVKKALRAVLLEGEEGRSTERFSAGQKQRLCIASVLSMQPSLLLLDEPSAQLDVRGKLELYATLSELKRKGHTIIMAEHDPRPFASLIDRYLTLDRGKLVGDGTSPPAPVHYRPKSWLLPYCTSLYGTRPILDVSGLSLSYPETGEVLKGVDLRVNRGQRVHLFGGNGAGKSSFLRCLAGTLRPDGGNVRIAGMQNPRAGTLTGKVGMLFQNPTRQLFTESVWHEVAFTMQRLGWDREEIDRIVAETLSFCGIAHLAQRAPLTLSYGEQHRVALAAAMAPRPSLLLLDEPFAGLDFPQRLSLLSILGRMPVRYDTTVLIASHDGLPDPRWADCSFVLEGGTIAAK</sequence>
<evidence type="ECO:0000313" key="7">
    <source>
        <dbReference type="Proteomes" id="UP000515472"/>
    </source>
</evidence>
<dbReference type="SMART" id="SM00382">
    <property type="entry name" value="AAA"/>
    <property type="match status" value="2"/>
</dbReference>
<feature type="domain" description="ABC transporter" evidence="5">
    <location>
        <begin position="1"/>
        <end position="203"/>
    </location>
</feature>
<dbReference type="PROSITE" id="PS50893">
    <property type="entry name" value="ABC_TRANSPORTER_2"/>
    <property type="match status" value="2"/>
</dbReference>
<dbReference type="InterPro" id="IPR050095">
    <property type="entry name" value="ECF_ABC_transporter_ATP-bd"/>
</dbReference>
<dbReference type="InterPro" id="IPR017871">
    <property type="entry name" value="ABC_transporter-like_CS"/>
</dbReference>
<evidence type="ECO:0000313" key="6">
    <source>
        <dbReference type="EMBL" id="BCG46053.1"/>
    </source>
</evidence>
<reference evidence="6 7" key="1">
    <citation type="submission" date="2020-06" db="EMBL/GenBank/DDBJ databases">
        <title>Interaction of electrochemicaly active bacteria, Geobacter bremensis R4 on different carbon anode.</title>
        <authorList>
            <person name="Meng L."/>
            <person name="Yoshida N."/>
        </authorList>
    </citation>
    <scope>NUCLEOTIDE SEQUENCE [LARGE SCALE GENOMIC DNA]</scope>
    <source>
        <strain evidence="6 7">R4</strain>
    </source>
</reference>
<accession>A0A6S6LWM9</accession>
<proteinExistence type="inferred from homology"/>
<dbReference type="Pfam" id="PF00005">
    <property type="entry name" value="ABC_tran"/>
    <property type="match status" value="2"/>
</dbReference>
<dbReference type="PANTHER" id="PTHR43553">
    <property type="entry name" value="HEAVY METAL TRANSPORTER"/>
    <property type="match status" value="1"/>
</dbReference>
<evidence type="ECO:0000256" key="2">
    <source>
        <dbReference type="ARBA" id="ARBA00022448"/>
    </source>
</evidence>
<dbReference type="GO" id="GO:0043190">
    <property type="term" value="C:ATP-binding cassette (ABC) transporter complex"/>
    <property type="evidence" value="ECO:0007669"/>
    <property type="project" value="TreeGrafter"/>
</dbReference>
<organism evidence="6 7">
    <name type="scientific">Citrifermentans bremense</name>
    <dbReference type="NCBI Taxonomy" id="60035"/>
    <lineage>
        <taxon>Bacteria</taxon>
        <taxon>Pseudomonadati</taxon>
        <taxon>Thermodesulfobacteriota</taxon>
        <taxon>Desulfuromonadia</taxon>
        <taxon>Geobacterales</taxon>
        <taxon>Geobacteraceae</taxon>
        <taxon>Citrifermentans</taxon>
    </lineage>
</organism>
<dbReference type="GO" id="GO:0016887">
    <property type="term" value="F:ATP hydrolysis activity"/>
    <property type="evidence" value="ECO:0007669"/>
    <property type="project" value="InterPro"/>
</dbReference>
<evidence type="ECO:0000256" key="3">
    <source>
        <dbReference type="ARBA" id="ARBA00022741"/>
    </source>
</evidence>
<gene>
    <name evidence="6" type="ORF">GEOBRER4_n0834</name>
</gene>
<dbReference type="InterPro" id="IPR015856">
    <property type="entry name" value="ABC_transpr_CbiO/EcfA_su"/>
</dbReference>
<evidence type="ECO:0000256" key="4">
    <source>
        <dbReference type="ARBA" id="ARBA00022840"/>
    </source>
</evidence>
<dbReference type="PROSITE" id="PS00211">
    <property type="entry name" value="ABC_TRANSPORTER_1"/>
    <property type="match status" value="1"/>
</dbReference>
<keyword evidence="3" id="KW-0547">Nucleotide-binding</keyword>
<dbReference type="GO" id="GO:0042626">
    <property type="term" value="F:ATPase-coupled transmembrane transporter activity"/>
    <property type="evidence" value="ECO:0007669"/>
    <property type="project" value="TreeGrafter"/>
</dbReference>
<keyword evidence="2" id="KW-0813">Transport</keyword>
<dbReference type="Proteomes" id="UP000515472">
    <property type="component" value="Chromosome"/>
</dbReference>
<evidence type="ECO:0000256" key="1">
    <source>
        <dbReference type="ARBA" id="ARBA00005417"/>
    </source>
</evidence>
<dbReference type="CDD" id="cd03225">
    <property type="entry name" value="ABC_cobalt_CbiO_domain1"/>
    <property type="match status" value="2"/>
</dbReference>
<dbReference type="KEGG" id="gbn:GEOBRER4_08030"/>
<keyword evidence="7" id="KW-1185">Reference proteome</keyword>
<dbReference type="AlphaFoldDB" id="A0A6S6LWM9"/>
<dbReference type="SUPFAM" id="SSF52540">
    <property type="entry name" value="P-loop containing nucleoside triphosphate hydrolases"/>
    <property type="match status" value="2"/>
</dbReference>
<dbReference type="InterPro" id="IPR003439">
    <property type="entry name" value="ABC_transporter-like_ATP-bd"/>
</dbReference>
<dbReference type="PANTHER" id="PTHR43553:SF24">
    <property type="entry name" value="ENERGY-COUPLING FACTOR TRANSPORTER ATP-BINDING PROTEIN ECFA1"/>
    <property type="match status" value="1"/>
</dbReference>
<comment type="similarity">
    <text evidence="1">Belongs to the ABC transporter superfamily.</text>
</comment>
<dbReference type="GO" id="GO:0005524">
    <property type="term" value="F:ATP binding"/>
    <property type="evidence" value="ECO:0007669"/>
    <property type="project" value="UniProtKB-KW"/>
</dbReference>
<dbReference type="InterPro" id="IPR003593">
    <property type="entry name" value="AAA+_ATPase"/>
</dbReference>
<evidence type="ECO:0000259" key="5">
    <source>
        <dbReference type="PROSITE" id="PS50893"/>
    </source>
</evidence>
<keyword evidence="4 6" id="KW-0067">ATP-binding</keyword>
<name>A0A6S6LWM9_9BACT</name>
<dbReference type="InterPro" id="IPR027417">
    <property type="entry name" value="P-loop_NTPase"/>
</dbReference>
<protein>
    <submittedName>
        <fullName evidence="6">ABC transporter ATP-binding protein</fullName>
    </submittedName>
</protein>
<feature type="domain" description="ABC transporter" evidence="5">
    <location>
        <begin position="214"/>
        <end position="427"/>
    </location>
</feature>
<dbReference type="Gene3D" id="3.40.50.300">
    <property type="entry name" value="P-loop containing nucleotide triphosphate hydrolases"/>
    <property type="match status" value="2"/>
</dbReference>